<name>A0A4V5ZXE8_STECR</name>
<sequence length="278" mass="31667">MNRVVPTVKLLTGAEMPLLGLGTWQSTSEQMQKAMRMALDAGYRLFDTAKIYRNEEDIGVVLNEYLKEGKVKREELFITTKLWCTHNQPEKVEEQCRESLKKLQLNYVDLYLIHAPVSFSEDMVQLPEIRVEDSWKGMEGVFEKGLAKAIGVSNFNISQIERVLKIAKVPIHNLQVEAYLNFPQFELQEVCNKHNISLTAYGPLGSPGRLNFTGVGWATGPDPLEDERVKKLAAKYGKTPAQILLRLCVIWWSATSARFLRVQMKKDSRRISTFLTSS</sequence>
<reference evidence="5 6" key="1">
    <citation type="journal article" date="2015" name="Genome Biol.">
        <title>Comparative genomics of Steinernema reveals deeply conserved gene regulatory networks.</title>
        <authorList>
            <person name="Dillman A.R."/>
            <person name="Macchietto M."/>
            <person name="Porter C.F."/>
            <person name="Rogers A."/>
            <person name="Williams B."/>
            <person name="Antoshechkin I."/>
            <person name="Lee M.M."/>
            <person name="Goodwin Z."/>
            <person name="Lu X."/>
            <person name="Lewis E.E."/>
            <person name="Goodrich-Blair H."/>
            <person name="Stock S.P."/>
            <person name="Adams B.J."/>
            <person name="Sternberg P.W."/>
            <person name="Mortazavi A."/>
        </authorList>
    </citation>
    <scope>NUCLEOTIDE SEQUENCE [LARGE SCALE GENOMIC DNA]</scope>
    <source>
        <strain evidence="5 6">ALL</strain>
    </source>
</reference>
<feature type="site" description="Lowers pKa of active site Tyr" evidence="3">
    <location>
        <position position="81"/>
    </location>
</feature>
<feature type="binding site" evidence="2">
    <location>
        <position position="114"/>
    </location>
    <ligand>
        <name>substrate</name>
    </ligand>
</feature>
<dbReference type="SUPFAM" id="SSF51430">
    <property type="entry name" value="NAD(P)-linked oxidoreductase"/>
    <property type="match status" value="1"/>
</dbReference>
<gene>
    <name evidence="5" type="ORF">L596_029227</name>
</gene>
<dbReference type="Gene3D" id="3.20.20.100">
    <property type="entry name" value="NADP-dependent oxidoreductase domain"/>
    <property type="match status" value="1"/>
</dbReference>
<protein>
    <recommendedName>
        <fullName evidence="4">NADP-dependent oxidoreductase domain-containing protein</fullName>
    </recommendedName>
</protein>
<feature type="domain" description="NADP-dependent oxidoreductase" evidence="4">
    <location>
        <begin position="19"/>
        <end position="246"/>
    </location>
</feature>
<evidence type="ECO:0000259" key="4">
    <source>
        <dbReference type="Pfam" id="PF00248"/>
    </source>
</evidence>
<evidence type="ECO:0000313" key="6">
    <source>
        <dbReference type="Proteomes" id="UP000298663"/>
    </source>
</evidence>
<evidence type="ECO:0000256" key="3">
    <source>
        <dbReference type="PIRSR" id="PIRSR000097-3"/>
    </source>
</evidence>
<dbReference type="InterPro" id="IPR018170">
    <property type="entry name" value="Aldo/ket_reductase_CS"/>
</dbReference>
<dbReference type="OrthoDB" id="416253at2759"/>
<dbReference type="GO" id="GO:0016491">
    <property type="term" value="F:oxidoreductase activity"/>
    <property type="evidence" value="ECO:0007669"/>
    <property type="project" value="InterPro"/>
</dbReference>
<dbReference type="AlphaFoldDB" id="A0A4V5ZXE8"/>
<evidence type="ECO:0000313" key="5">
    <source>
        <dbReference type="EMBL" id="TKR59575.1"/>
    </source>
</evidence>
<dbReference type="InterPro" id="IPR020471">
    <property type="entry name" value="AKR"/>
</dbReference>
<feature type="active site" description="Proton donor" evidence="1">
    <location>
        <position position="52"/>
    </location>
</feature>
<dbReference type="Pfam" id="PF00248">
    <property type="entry name" value="Aldo_ket_red"/>
    <property type="match status" value="1"/>
</dbReference>
<dbReference type="EMBL" id="AZBU02000012">
    <property type="protein sequence ID" value="TKR59575.1"/>
    <property type="molecule type" value="Genomic_DNA"/>
</dbReference>
<dbReference type="Proteomes" id="UP000298663">
    <property type="component" value="Unassembled WGS sequence"/>
</dbReference>
<dbReference type="FunFam" id="3.20.20.100:FF:000029">
    <property type="entry name" value="Aldo-keto reductase"/>
    <property type="match status" value="1"/>
</dbReference>
<organism evidence="5 6">
    <name type="scientific">Steinernema carpocapsae</name>
    <name type="common">Entomopathogenic nematode</name>
    <dbReference type="NCBI Taxonomy" id="34508"/>
    <lineage>
        <taxon>Eukaryota</taxon>
        <taxon>Metazoa</taxon>
        <taxon>Ecdysozoa</taxon>
        <taxon>Nematoda</taxon>
        <taxon>Chromadorea</taxon>
        <taxon>Rhabditida</taxon>
        <taxon>Tylenchina</taxon>
        <taxon>Panagrolaimomorpha</taxon>
        <taxon>Strongyloidoidea</taxon>
        <taxon>Steinernematidae</taxon>
        <taxon>Steinernema</taxon>
    </lineage>
</organism>
<dbReference type="PROSITE" id="PS00798">
    <property type="entry name" value="ALDOKETO_REDUCTASE_1"/>
    <property type="match status" value="1"/>
</dbReference>
<proteinExistence type="predicted"/>
<evidence type="ECO:0000256" key="2">
    <source>
        <dbReference type="PIRSR" id="PIRSR000097-2"/>
    </source>
</evidence>
<accession>A0A4V5ZXE8</accession>
<reference evidence="5 6" key="2">
    <citation type="journal article" date="2019" name="G3 (Bethesda)">
        <title>Hybrid Assembly of the Genome of the Entomopathogenic Nematode Steinernema carpocapsae Identifies the X-Chromosome.</title>
        <authorList>
            <person name="Serra L."/>
            <person name="Macchietto M."/>
            <person name="Macias-Munoz A."/>
            <person name="McGill C.J."/>
            <person name="Rodriguez I.M."/>
            <person name="Rodriguez B."/>
            <person name="Murad R."/>
            <person name="Mortazavi A."/>
        </authorList>
    </citation>
    <scope>NUCLEOTIDE SEQUENCE [LARGE SCALE GENOMIC DNA]</scope>
    <source>
        <strain evidence="5 6">ALL</strain>
    </source>
</reference>
<dbReference type="InterPro" id="IPR036812">
    <property type="entry name" value="NAD(P)_OxRdtase_dom_sf"/>
</dbReference>
<dbReference type="PIRSF" id="PIRSF000097">
    <property type="entry name" value="AKR"/>
    <property type="match status" value="1"/>
</dbReference>
<dbReference type="PROSITE" id="PS00062">
    <property type="entry name" value="ALDOKETO_REDUCTASE_2"/>
    <property type="match status" value="1"/>
</dbReference>
<keyword evidence="6" id="KW-1185">Reference proteome</keyword>
<dbReference type="PANTHER" id="PTHR11732">
    <property type="entry name" value="ALDO/KETO REDUCTASE"/>
    <property type="match status" value="1"/>
</dbReference>
<evidence type="ECO:0000256" key="1">
    <source>
        <dbReference type="PIRSR" id="PIRSR000097-1"/>
    </source>
</evidence>
<dbReference type="PRINTS" id="PR00069">
    <property type="entry name" value="ALDKETRDTASE"/>
</dbReference>
<dbReference type="InterPro" id="IPR023210">
    <property type="entry name" value="NADP_OxRdtase_dom"/>
</dbReference>
<comment type="caution">
    <text evidence="5">The sequence shown here is derived from an EMBL/GenBank/DDBJ whole genome shotgun (WGS) entry which is preliminary data.</text>
</comment>
<dbReference type="STRING" id="34508.A0A4V5ZXE8"/>